<name>A0A5K7S7M5_9BACT</name>
<organism evidence="2 3">
    <name type="scientific">Aquipluma nitroreducens</name>
    <dbReference type="NCBI Taxonomy" id="2010828"/>
    <lineage>
        <taxon>Bacteria</taxon>
        <taxon>Pseudomonadati</taxon>
        <taxon>Bacteroidota</taxon>
        <taxon>Bacteroidia</taxon>
        <taxon>Marinilabiliales</taxon>
        <taxon>Prolixibacteraceae</taxon>
        <taxon>Aquipluma</taxon>
    </lineage>
</organism>
<evidence type="ECO:0000259" key="1">
    <source>
        <dbReference type="Pfam" id="PF00535"/>
    </source>
</evidence>
<keyword evidence="3" id="KW-1185">Reference proteome</keyword>
<feature type="domain" description="Glycosyltransferase 2-like" evidence="1">
    <location>
        <begin position="244"/>
        <end position="374"/>
    </location>
</feature>
<gene>
    <name evidence="2" type="ORF">AQPE_1692</name>
</gene>
<protein>
    <submittedName>
        <fullName evidence="2">Glycosyltransferase</fullName>
    </submittedName>
</protein>
<dbReference type="Pfam" id="PF00535">
    <property type="entry name" value="Glycos_transf_2"/>
    <property type="match status" value="1"/>
</dbReference>
<dbReference type="PANTHER" id="PTHR43685">
    <property type="entry name" value="GLYCOSYLTRANSFERASE"/>
    <property type="match status" value="1"/>
</dbReference>
<sequence>MNPKVDCFFIFTDQFSSQKQIDQCRDSLLVNQIYILAPDQVQLNNCEVVIVEENGSCSTIRLIAKLLRADFALLALGDSPTEIGSGAIERLLQVAEYTDAPMVYADYMELKDGVLSPYPLIDYQPGSLRDDFNFGPVRFFRSEVLKAFRYENYETLKYAGCYALRLRASRMGELIHVPEFLFTKVESDTRSSGEKQFDYVKATARERQLEMEQVCTSHLREIGALLLAPFPETIFSEQFETEATVVIPVRNRVKTIRDAIVSVLIQKTSFHVNLIVVDNYSTDGTSEILREYARQGKLIHLIPERKDLGIGGCWNEAVFHPACGKFTVQLDSDDLYLDENTLQIMVDKFYEDNCAMVIGSYRMTNFNLEEIPPGVIDHREWTDDNGPNNALRINGLGTPRAFYTPILREIRVPNTSYGEDYALGLAISGKYKIGRIYQPVYLCRRWDDNTDASLDLAKMNIHNLYKDRLRTFELQARIQRNKKSDPGKDWFDGS</sequence>
<dbReference type="EMBL" id="AP018694">
    <property type="protein sequence ID" value="BBE17536.1"/>
    <property type="molecule type" value="Genomic_DNA"/>
</dbReference>
<dbReference type="Proteomes" id="UP001193389">
    <property type="component" value="Chromosome"/>
</dbReference>
<dbReference type="RefSeq" id="WP_318350522.1">
    <property type="nucleotide sequence ID" value="NZ_AP018694.1"/>
</dbReference>
<dbReference type="InterPro" id="IPR001173">
    <property type="entry name" value="Glyco_trans_2-like"/>
</dbReference>
<reference evidence="2" key="1">
    <citation type="journal article" date="2020" name="Int. J. Syst. Evol. Microbiol.">
        <title>Aquipluma nitroreducens gen. nov. sp. nov., a novel facultatively anaerobic bacterium isolated from a freshwater lake.</title>
        <authorList>
            <person name="Watanabe M."/>
            <person name="Kojima H."/>
            <person name="Fukui M."/>
        </authorList>
    </citation>
    <scope>NUCLEOTIDE SEQUENCE</scope>
    <source>
        <strain evidence="2">MeG22</strain>
    </source>
</reference>
<dbReference type="InterPro" id="IPR050834">
    <property type="entry name" value="Glycosyltransf_2"/>
</dbReference>
<evidence type="ECO:0000313" key="3">
    <source>
        <dbReference type="Proteomes" id="UP001193389"/>
    </source>
</evidence>
<evidence type="ECO:0000313" key="2">
    <source>
        <dbReference type="EMBL" id="BBE17536.1"/>
    </source>
</evidence>
<dbReference type="Gene3D" id="3.90.550.10">
    <property type="entry name" value="Spore Coat Polysaccharide Biosynthesis Protein SpsA, Chain A"/>
    <property type="match status" value="2"/>
</dbReference>
<dbReference type="SUPFAM" id="SSF53448">
    <property type="entry name" value="Nucleotide-diphospho-sugar transferases"/>
    <property type="match status" value="2"/>
</dbReference>
<dbReference type="AlphaFoldDB" id="A0A5K7S7M5"/>
<dbReference type="CDD" id="cd00761">
    <property type="entry name" value="Glyco_tranf_GTA_type"/>
    <property type="match status" value="1"/>
</dbReference>
<accession>A0A5K7S7M5</accession>
<dbReference type="PANTHER" id="PTHR43685:SF2">
    <property type="entry name" value="GLYCOSYLTRANSFERASE 2-LIKE DOMAIN-CONTAINING PROTEIN"/>
    <property type="match status" value="1"/>
</dbReference>
<dbReference type="InterPro" id="IPR029044">
    <property type="entry name" value="Nucleotide-diphossugar_trans"/>
</dbReference>
<proteinExistence type="predicted"/>
<dbReference type="KEGG" id="anf:AQPE_1692"/>